<dbReference type="AlphaFoldDB" id="A0A645C982"/>
<dbReference type="EMBL" id="VSSQ01024472">
    <property type="protein sequence ID" value="MPM72004.1"/>
    <property type="molecule type" value="Genomic_DNA"/>
</dbReference>
<evidence type="ECO:0000256" key="1">
    <source>
        <dbReference type="SAM" id="MobiDB-lite"/>
    </source>
</evidence>
<comment type="caution">
    <text evidence="2">The sequence shown here is derived from an EMBL/GenBank/DDBJ whole genome shotgun (WGS) entry which is preliminary data.</text>
</comment>
<organism evidence="2">
    <name type="scientific">bioreactor metagenome</name>
    <dbReference type="NCBI Taxonomy" id="1076179"/>
    <lineage>
        <taxon>unclassified sequences</taxon>
        <taxon>metagenomes</taxon>
        <taxon>ecological metagenomes</taxon>
    </lineage>
</organism>
<name>A0A645C982_9ZZZZ</name>
<proteinExistence type="predicted"/>
<feature type="compositionally biased region" description="Basic residues" evidence="1">
    <location>
        <begin position="120"/>
        <end position="136"/>
    </location>
</feature>
<feature type="region of interest" description="Disordered" evidence="1">
    <location>
        <begin position="91"/>
        <end position="149"/>
    </location>
</feature>
<evidence type="ECO:0000313" key="2">
    <source>
        <dbReference type="EMBL" id="MPM72004.1"/>
    </source>
</evidence>
<accession>A0A645C982</accession>
<feature type="region of interest" description="Disordered" evidence="1">
    <location>
        <begin position="46"/>
        <end position="78"/>
    </location>
</feature>
<reference evidence="2" key="1">
    <citation type="submission" date="2019-08" db="EMBL/GenBank/DDBJ databases">
        <authorList>
            <person name="Kucharzyk K."/>
            <person name="Murdoch R.W."/>
            <person name="Higgins S."/>
            <person name="Loffler F."/>
        </authorList>
    </citation>
    <scope>NUCLEOTIDE SEQUENCE</scope>
</reference>
<gene>
    <name evidence="2" type="ORF">SDC9_118977</name>
</gene>
<sequence>MELHRYRYGCCPPRPSRCRFPCGNAPQPPHPASVGIAVQTALKACPEHRPASIRRRATRSEARSAHKGRGRFRPDRSGIRRTRCAAFHSCPLHSEGRPPLRHKWPPRPAWPRPMRDKWTRQRRTARPPVKQNRRIWRSGTGPARQKWRQ</sequence>
<protein>
    <submittedName>
        <fullName evidence="2">Uncharacterized protein</fullName>
    </submittedName>
</protein>